<dbReference type="OrthoDB" id="5365626at2"/>
<protein>
    <submittedName>
        <fullName evidence="1">Uncharacterized protein</fullName>
    </submittedName>
</protein>
<dbReference type="EMBL" id="AOTD01000178">
    <property type="protein sequence ID" value="EMG30341.1"/>
    <property type="molecule type" value="Genomic_DNA"/>
</dbReference>
<gene>
    <name evidence="1" type="ORF">H740_07039</name>
</gene>
<accession>M3IJT8</accession>
<evidence type="ECO:0000313" key="1">
    <source>
        <dbReference type="EMBL" id="EMG30341.1"/>
    </source>
</evidence>
<proteinExistence type="predicted"/>
<evidence type="ECO:0000313" key="2">
    <source>
        <dbReference type="Proteomes" id="UP000011782"/>
    </source>
</evidence>
<name>M3IJT8_9BACT</name>
<reference evidence="1 2" key="1">
    <citation type="submission" date="2013-02" db="EMBL/GenBank/DDBJ databases">
        <title>Co-occurrence of anaerobic bacteria in colorectal carcinomas.</title>
        <authorList>
            <person name="Holt R.A."/>
            <person name="Warren R.L."/>
            <person name="Allen-Vercoe E."/>
            <person name="Pleasance S."/>
            <person name="Freeman D.J."/>
            <person name="Watson P."/>
            <person name="Moore R."/>
            <person name="Cochrane K."/>
        </authorList>
    </citation>
    <scope>NUCLEOTIDE SEQUENCE [LARGE SCALE GENOMIC DNA]</scope>
    <source>
        <strain evidence="1 2">CC57C</strain>
    </source>
</reference>
<sequence length="533" mass="62564">MVRLDNDAHCELQTDCVCNWVQDITRPEVLIGNGYELHINNNTESYRPYLLPYALYHIHNGSYYKSILFELSQKGSIFWLDKTGKICHLRNNEVKNVNKKDMAQLLAGLLRRKIYVFQDYEEYEIKCKKENEQHSGPITTNILSQSLTYQGQSIQSLPENSVIQYNNIFIISELFIVEGERFDIYGNSGFIQSPAGDFYKNIFMPTVYLNNNKRKDFTTSVILQYIYYLSDYNINKFNYIMNWLSSFVKNISIHQFCLYSLDSILIFSGSNTAVIDIFLNKILKPLFGQEYCLEINDNTFKSKDIKNKLQNKLLYSFTDITSETTSNMNRKNMLEQIIGSNKYSGTIFMGKKIIITKERCLFYKLNCEYAVFEVTRDINNFKYRSMSGEIHTVENIESDIYLDLANFSNILRAYITTSKEPLKAPKDIDITKPFTEDDSISEFVEELLNNTEDYIIKFKPLASEANFKDIEKLYCKHKMIERKYVYQLFKSKYNFDISSHRLYKKLSEINNYAFKMRQAPGGAKCFYFPDKIK</sequence>
<dbReference type="PATRIC" id="fig|1073353.3.peg.1509"/>
<dbReference type="AlphaFoldDB" id="M3IJT8"/>
<comment type="caution">
    <text evidence="1">The sequence shown here is derived from an EMBL/GenBank/DDBJ whole genome shotgun (WGS) entry which is preliminary data.</text>
</comment>
<dbReference type="RefSeq" id="WP_002952675.1">
    <property type="nucleotide sequence ID" value="NZ_AOTD01000178.1"/>
</dbReference>
<organism evidence="1 2">
    <name type="scientific">Campylobacter showae CC57C</name>
    <dbReference type="NCBI Taxonomy" id="1073353"/>
    <lineage>
        <taxon>Bacteria</taxon>
        <taxon>Pseudomonadati</taxon>
        <taxon>Campylobacterota</taxon>
        <taxon>Epsilonproteobacteria</taxon>
        <taxon>Campylobacterales</taxon>
        <taxon>Campylobacteraceae</taxon>
        <taxon>Campylobacter</taxon>
    </lineage>
</organism>
<dbReference type="Proteomes" id="UP000011782">
    <property type="component" value="Unassembled WGS sequence"/>
</dbReference>